<evidence type="ECO:0000256" key="1">
    <source>
        <dbReference type="ARBA" id="ARBA00005622"/>
    </source>
</evidence>
<dbReference type="AlphaFoldDB" id="A0A1B2DE42"/>
<evidence type="ECO:0000256" key="2">
    <source>
        <dbReference type="ARBA" id="ARBA00022801"/>
    </source>
</evidence>
<protein>
    <submittedName>
        <fullName evidence="3">Alpha/beta hydrolase</fullName>
    </submittedName>
</protein>
<dbReference type="Gene3D" id="3.40.50.1820">
    <property type="entry name" value="alpha/beta hydrolase"/>
    <property type="match status" value="1"/>
</dbReference>
<dbReference type="PANTHER" id="PTHR40841">
    <property type="entry name" value="SIDEROPHORE TRIACETYLFUSARININE C ESTERASE"/>
    <property type="match status" value="1"/>
</dbReference>
<dbReference type="InterPro" id="IPR000801">
    <property type="entry name" value="Esterase-like"/>
</dbReference>
<reference evidence="3" key="1">
    <citation type="submission" date="2016-08" db="EMBL/GenBank/DDBJ databases">
        <title>Complete Genome Seqeunce of Paenibacillus sp. BIHB 4019 from tea rhizoplane.</title>
        <authorList>
            <person name="Thakur R."/>
            <person name="Swarnkar M.K."/>
            <person name="Gulati A."/>
        </authorList>
    </citation>
    <scope>NUCLEOTIDE SEQUENCE [LARGE SCALE GENOMIC DNA]</scope>
    <source>
        <strain evidence="3">BIHB4019</strain>
    </source>
</reference>
<keyword evidence="2 3" id="KW-0378">Hydrolase</keyword>
<proteinExistence type="inferred from homology"/>
<sequence>MKSEAKGHYTVGSSERVVYASHRQLEYRIRIAVPKEAPPEKGYPIIYATDGDAVFGTFAEAARLQTRKPHGYDPVIIVGIGYPSGEPFDMTRRCYDFTTPAKLENLPARPNGQPWPEHGGADCFLDFLETELKPALEQEFPIDKERQTIFGHSLGGLLVLHALFSRPQSFQRFAAGSPSIWWNKHAVLEEQAAFAAWLVQADHPPKLLITIGAEELPDMVKDSEQLADSLKPLQASGFHAAIAKFPEESHVSVLPGAISRVIKFALSG</sequence>
<dbReference type="PANTHER" id="PTHR40841:SF2">
    <property type="entry name" value="SIDEROPHORE-DEGRADING ESTERASE (EUROFUNG)"/>
    <property type="match status" value="1"/>
</dbReference>
<dbReference type="GO" id="GO:0016788">
    <property type="term" value="F:hydrolase activity, acting on ester bonds"/>
    <property type="evidence" value="ECO:0007669"/>
    <property type="project" value="TreeGrafter"/>
</dbReference>
<dbReference type="EMBL" id="CP016808">
    <property type="protein sequence ID" value="ANY65982.1"/>
    <property type="molecule type" value="Genomic_DNA"/>
</dbReference>
<dbReference type="Pfam" id="PF00756">
    <property type="entry name" value="Esterase"/>
    <property type="match status" value="1"/>
</dbReference>
<dbReference type="InterPro" id="IPR029058">
    <property type="entry name" value="AB_hydrolase_fold"/>
</dbReference>
<comment type="similarity">
    <text evidence="1">Belongs to the esterase D family.</text>
</comment>
<dbReference type="InterPro" id="IPR052558">
    <property type="entry name" value="Siderophore_Hydrolase_D"/>
</dbReference>
<gene>
    <name evidence="3" type="ORF">BBD42_05545</name>
</gene>
<evidence type="ECO:0000313" key="3">
    <source>
        <dbReference type="EMBL" id="ANY65982.1"/>
    </source>
</evidence>
<dbReference type="SUPFAM" id="SSF53474">
    <property type="entry name" value="alpha/beta-Hydrolases"/>
    <property type="match status" value="1"/>
</dbReference>
<name>A0A1B2DE42_9BACL</name>
<dbReference type="RefSeq" id="WP_099517358.1">
    <property type="nucleotide sequence ID" value="NZ_CP016808.1"/>
</dbReference>
<accession>A0A1B2DE42</accession>
<organism evidence="3">
    <name type="scientific">Paenibacillus sp. BIHB 4019</name>
    <dbReference type="NCBI Taxonomy" id="1870819"/>
    <lineage>
        <taxon>Bacteria</taxon>
        <taxon>Bacillati</taxon>
        <taxon>Bacillota</taxon>
        <taxon>Bacilli</taxon>
        <taxon>Bacillales</taxon>
        <taxon>Paenibacillaceae</taxon>
        <taxon>Paenibacillus</taxon>
    </lineage>
</organism>